<dbReference type="SUPFAM" id="SSF53649">
    <property type="entry name" value="Alkaline phosphatase-like"/>
    <property type="match status" value="1"/>
</dbReference>
<keyword evidence="8" id="KW-1185">Reference proteome</keyword>
<dbReference type="AlphaFoldDB" id="A0A9P0DXZ6"/>
<evidence type="ECO:0000313" key="7">
    <source>
        <dbReference type="EMBL" id="CAH1390069.1"/>
    </source>
</evidence>
<evidence type="ECO:0000259" key="6">
    <source>
        <dbReference type="Pfam" id="PF00884"/>
    </source>
</evidence>
<keyword evidence="4" id="KW-0106">Calcium</keyword>
<dbReference type="InterPro" id="IPR017850">
    <property type="entry name" value="Alkaline_phosphatase_core_sf"/>
</dbReference>
<evidence type="ECO:0000313" key="8">
    <source>
        <dbReference type="Proteomes" id="UP001152798"/>
    </source>
</evidence>
<dbReference type="EMBL" id="OV725077">
    <property type="protein sequence ID" value="CAH1390069.1"/>
    <property type="molecule type" value="Genomic_DNA"/>
</dbReference>
<dbReference type="Pfam" id="PF00884">
    <property type="entry name" value="Sulfatase"/>
    <property type="match status" value="1"/>
</dbReference>
<dbReference type="InterPro" id="IPR047115">
    <property type="entry name" value="ARSB"/>
</dbReference>
<dbReference type="Proteomes" id="UP001152798">
    <property type="component" value="Chromosome 1"/>
</dbReference>
<feature type="domain" description="Sulfatase N-terminal" evidence="6">
    <location>
        <begin position="19"/>
        <end position="218"/>
    </location>
</feature>
<evidence type="ECO:0000256" key="1">
    <source>
        <dbReference type="ARBA" id="ARBA00001913"/>
    </source>
</evidence>
<proteinExistence type="inferred from homology"/>
<reference evidence="7" key="1">
    <citation type="submission" date="2022-01" db="EMBL/GenBank/DDBJ databases">
        <authorList>
            <person name="King R."/>
        </authorList>
    </citation>
    <scope>NUCLEOTIDE SEQUENCE</scope>
</reference>
<evidence type="ECO:0000256" key="3">
    <source>
        <dbReference type="ARBA" id="ARBA00022723"/>
    </source>
</evidence>
<dbReference type="OrthoDB" id="103349at2759"/>
<dbReference type="Gene3D" id="3.40.720.10">
    <property type="entry name" value="Alkaline Phosphatase, subunit A"/>
    <property type="match status" value="1"/>
</dbReference>
<name>A0A9P0DXZ6_NEZVI</name>
<keyword evidence="5" id="KW-0325">Glycoprotein</keyword>
<dbReference type="InterPro" id="IPR000917">
    <property type="entry name" value="Sulfatase_N"/>
</dbReference>
<accession>A0A9P0DXZ6</accession>
<evidence type="ECO:0000256" key="5">
    <source>
        <dbReference type="ARBA" id="ARBA00023180"/>
    </source>
</evidence>
<dbReference type="GO" id="GO:0046872">
    <property type="term" value="F:metal ion binding"/>
    <property type="evidence" value="ECO:0007669"/>
    <property type="project" value="UniProtKB-KW"/>
</dbReference>
<dbReference type="GO" id="GO:0008484">
    <property type="term" value="F:sulfuric ester hydrolase activity"/>
    <property type="evidence" value="ECO:0007669"/>
    <property type="project" value="InterPro"/>
</dbReference>
<comment type="cofactor">
    <cofactor evidence="1">
        <name>Ca(2+)</name>
        <dbReference type="ChEBI" id="CHEBI:29108"/>
    </cofactor>
</comment>
<organism evidence="7 8">
    <name type="scientific">Nezara viridula</name>
    <name type="common">Southern green stink bug</name>
    <name type="synonym">Cimex viridulus</name>
    <dbReference type="NCBI Taxonomy" id="85310"/>
    <lineage>
        <taxon>Eukaryota</taxon>
        <taxon>Metazoa</taxon>
        <taxon>Ecdysozoa</taxon>
        <taxon>Arthropoda</taxon>
        <taxon>Hexapoda</taxon>
        <taxon>Insecta</taxon>
        <taxon>Pterygota</taxon>
        <taxon>Neoptera</taxon>
        <taxon>Paraneoptera</taxon>
        <taxon>Hemiptera</taxon>
        <taxon>Heteroptera</taxon>
        <taxon>Panheteroptera</taxon>
        <taxon>Pentatomomorpha</taxon>
        <taxon>Pentatomoidea</taxon>
        <taxon>Pentatomidae</taxon>
        <taxon>Pentatominae</taxon>
        <taxon>Nezara</taxon>
    </lineage>
</organism>
<protein>
    <recommendedName>
        <fullName evidence="6">Sulfatase N-terminal domain-containing protein</fullName>
    </recommendedName>
</protein>
<comment type="similarity">
    <text evidence="2">Belongs to the sulfatase family.</text>
</comment>
<evidence type="ECO:0000256" key="2">
    <source>
        <dbReference type="ARBA" id="ARBA00008779"/>
    </source>
</evidence>
<keyword evidence="3" id="KW-0479">Metal-binding</keyword>
<dbReference type="PANTHER" id="PTHR10342">
    <property type="entry name" value="ARYLSULFATASE"/>
    <property type="match status" value="1"/>
</dbReference>
<evidence type="ECO:0000256" key="4">
    <source>
        <dbReference type="ARBA" id="ARBA00022837"/>
    </source>
</evidence>
<gene>
    <name evidence="7" type="ORF">NEZAVI_LOCUS1329</name>
</gene>
<dbReference type="PANTHER" id="PTHR10342:SF264">
    <property type="entry name" value="MIP05773P-RELATED"/>
    <property type="match status" value="1"/>
</dbReference>
<sequence>MPESRGIEPIQSFLYHEINDAGCSKYEFSVISGDQIITGLDARRNGSVAWDIVGKYSTEVWGQEAVRVVKNHPADEPLFLYFAHNAAHASNRGRLLEAPQGRVNAFKYIVDPNRRTFAAMVSKMDDTVGELVEALKEKDMLDNTIILFFSDNGAPTFNADFPNWGSNWPFRGAKETLWEGGVRSPSFIWSAALQENPRVSNSFIHITDWLPTLYSAAGGDRLFLPKDLDGVDQWRTIFWDLASPRDQALLNINERERSAGIISRHWEDQLGASI</sequence>